<dbReference type="AlphaFoldDB" id="A0A0G3BGQ4"/>
<dbReference type="KEGG" id="pbh:AAW51_1821"/>
<accession>A0A0G3BGQ4</accession>
<sequence>MARTLAIVGGGWAGCAAAVQGIDEGHDVTLIEMARHLGGRARRVDVEGYPLDNGQHILIGAYTETLRLMRQVGVKTTLQLLRMPLRVGYPDGSGLFLEPGAAVPAFVRAVLKHASWRWGEKLALLRSCAVWLVGGFRARRGQTVAQLCARLPKRVRDELIDPLCVAALNTPADQACATVFLRVLRDALFNGRGSSDLLLPRSDLSALFPESAGQWLLDAGATVRRGERVMELAPDGAGWRLDGARYDAVILACSPSEAARLAQPVAPQWAACADALPFEPIITVYARGSGTRLPQPIMALHANDAAPAQFVFDLGQLQGPQGLLAFVISGAAPWAARGPEAAGQAVLAQAELALGRYFRPPLRLVRTMMEKRATFLCTPGLSRPPAQIAPRLWAAGDYVQGPYPATLEGAVRSGVQAARRAFS</sequence>
<dbReference type="SUPFAM" id="SSF51905">
    <property type="entry name" value="FAD/NAD(P)-binding domain"/>
    <property type="match status" value="1"/>
</dbReference>
<evidence type="ECO:0000313" key="3">
    <source>
        <dbReference type="Proteomes" id="UP000035352"/>
    </source>
</evidence>
<dbReference type="EMBL" id="CP011371">
    <property type="protein sequence ID" value="AKJ28512.1"/>
    <property type="molecule type" value="Genomic_DNA"/>
</dbReference>
<keyword evidence="3" id="KW-1185">Reference proteome</keyword>
<evidence type="ECO:0000259" key="1">
    <source>
        <dbReference type="Pfam" id="PF01593"/>
    </source>
</evidence>
<dbReference type="RefSeq" id="WP_047194365.1">
    <property type="nucleotide sequence ID" value="NZ_CP011371.1"/>
</dbReference>
<dbReference type="NCBIfam" id="TIGR03467">
    <property type="entry name" value="HpnE"/>
    <property type="match status" value="1"/>
</dbReference>
<dbReference type="PROSITE" id="PS51257">
    <property type="entry name" value="PROKAR_LIPOPROTEIN"/>
    <property type="match status" value="1"/>
</dbReference>
<dbReference type="GO" id="GO:0016491">
    <property type="term" value="F:oxidoreductase activity"/>
    <property type="evidence" value="ECO:0007669"/>
    <property type="project" value="InterPro"/>
</dbReference>
<evidence type="ECO:0000313" key="2">
    <source>
        <dbReference type="EMBL" id="AKJ28512.1"/>
    </source>
</evidence>
<dbReference type="InterPro" id="IPR002937">
    <property type="entry name" value="Amino_oxidase"/>
</dbReference>
<dbReference type="OrthoDB" id="7849608at2"/>
<dbReference type="Gene3D" id="3.50.50.60">
    <property type="entry name" value="FAD/NAD(P)-binding domain"/>
    <property type="match status" value="2"/>
</dbReference>
<dbReference type="PANTHER" id="PTHR42923:SF47">
    <property type="entry name" value="BLR3003 PROTEIN"/>
    <property type="match status" value="1"/>
</dbReference>
<dbReference type="PANTHER" id="PTHR42923">
    <property type="entry name" value="PROTOPORPHYRINOGEN OXIDASE"/>
    <property type="match status" value="1"/>
</dbReference>
<feature type="domain" description="Amine oxidase" evidence="1">
    <location>
        <begin position="13"/>
        <end position="420"/>
    </location>
</feature>
<dbReference type="STRING" id="413882.AAW51_1821"/>
<dbReference type="Proteomes" id="UP000035352">
    <property type="component" value="Chromosome"/>
</dbReference>
<dbReference type="PATRIC" id="fig|413882.6.peg.1917"/>
<dbReference type="Pfam" id="PF01593">
    <property type="entry name" value="Amino_oxidase"/>
    <property type="match status" value="1"/>
</dbReference>
<dbReference type="InterPro" id="IPR050464">
    <property type="entry name" value="Zeta_carotene_desat/Oxidored"/>
</dbReference>
<gene>
    <name evidence="2" type="ORF">AAW51_1821</name>
</gene>
<name>A0A0G3BGQ4_9BURK</name>
<dbReference type="Gene3D" id="3.90.660.10">
    <property type="match status" value="1"/>
</dbReference>
<dbReference type="InterPro" id="IPR017830">
    <property type="entry name" value="SQase_HpnE"/>
</dbReference>
<protein>
    <submittedName>
        <fullName evidence="2">Phytoene dehydrogenase</fullName>
    </submittedName>
</protein>
<reference evidence="2 3" key="1">
    <citation type="submission" date="2015-05" db="EMBL/GenBank/DDBJ databases">
        <authorList>
            <person name="Tang B."/>
            <person name="Yu Y."/>
        </authorList>
    </citation>
    <scope>NUCLEOTIDE SEQUENCE [LARGE SCALE GENOMIC DNA]</scope>
    <source>
        <strain evidence="2 3">DSM 7029</strain>
    </source>
</reference>
<organism evidence="2 3">
    <name type="scientific">Caldimonas brevitalea</name>
    <dbReference type="NCBI Taxonomy" id="413882"/>
    <lineage>
        <taxon>Bacteria</taxon>
        <taxon>Pseudomonadati</taxon>
        <taxon>Pseudomonadota</taxon>
        <taxon>Betaproteobacteria</taxon>
        <taxon>Burkholderiales</taxon>
        <taxon>Sphaerotilaceae</taxon>
        <taxon>Caldimonas</taxon>
    </lineage>
</organism>
<dbReference type="InterPro" id="IPR036188">
    <property type="entry name" value="FAD/NAD-bd_sf"/>
</dbReference>
<proteinExistence type="predicted"/>